<dbReference type="SUPFAM" id="SSF48452">
    <property type="entry name" value="TPR-like"/>
    <property type="match status" value="1"/>
</dbReference>
<evidence type="ECO:0000313" key="1">
    <source>
        <dbReference type="EMBL" id="CAB9508039.1"/>
    </source>
</evidence>
<comment type="caution">
    <text evidence="1">The sequence shown here is derived from an EMBL/GenBank/DDBJ whole genome shotgun (WGS) entry which is preliminary data.</text>
</comment>
<dbReference type="EMBL" id="CAICTM010000330">
    <property type="protein sequence ID" value="CAB9508039.1"/>
    <property type="molecule type" value="Genomic_DNA"/>
</dbReference>
<proteinExistence type="predicted"/>
<protein>
    <submittedName>
        <fullName evidence="1">Uncharacterized protein</fullName>
    </submittedName>
</protein>
<dbReference type="InterPro" id="IPR011990">
    <property type="entry name" value="TPR-like_helical_dom_sf"/>
</dbReference>
<dbReference type="OrthoDB" id="53465at2759"/>
<keyword evidence="2" id="KW-1185">Reference proteome</keyword>
<dbReference type="AlphaFoldDB" id="A0A9N8DY02"/>
<organism evidence="1 2">
    <name type="scientific">Seminavis robusta</name>
    <dbReference type="NCBI Taxonomy" id="568900"/>
    <lineage>
        <taxon>Eukaryota</taxon>
        <taxon>Sar</taxon>
        <taxon>Stramenopiles</taxon>
        <taxon>Ochrophyta</taxon>
        <taxon>Bacillariophyta</taxon>
        <taxon>Bacillariophyceae</taxon>
        <taxon>Bacillariophycidae</taxon>
        <taxon>Naviculales</taxon>
        <taxon>Naviculaceae</taxon>
        <taxon>Seminavis</taxon>
    </lineage>
</organism>
<gene>
    <name evidence="1" type="ORF">SEMRO_331_G119030.1</name>
</gene>
<dbReference type="Gene3D" id="1.25.40.10">
    <property type="entry name" value="Tetratricopeptide repeat domain"/>
    <property type="match status" value="1"/>
</dbReference>
<sequence length="201" mass="21626">MIQQIVNMNNSGVSFLAAGDSLNALKSFKSALVLMGRAGEDDDFMRADTIVFGPSVQVVGLEDPYFYVYNQALLLDASATDLTWANSCVLFNLALAFHHKGLTSCDATKLQKALRMYDLTAQLIFEADPSATALAIAALNNQASVFYSLGDYPRAQERLDSVRQAADLLPASSASPLEPVCLDEIFLNVAIVRPPAMAPCA</sequence>
<evidence type="ECO:0000313" key="2">
    <source>
        <dbReference type="Proteomes" id="UP001153069"/>
    </source>
</evidence>
<dbReference type="Proteomes" id="UP001153069">
    <property type="component" value="Unassembled WGS sequence"/>
</dbReference>
<reference evidence="1" key="1">
    <citation type="submission" date="2020-06" db="EMBL/GenBank/DDBJ databases">
        <authorList>
            <consortium name="Plant Systems Biology data submission"/>
        </authorList>
    </citation>
    <scope>NUCLEOTIDE SEQUENCE</scope>
    <source>
        <strain evidence="1">D6</strain>
    </source>
</reference>
<accession>A0A9N8DY02</accession>
<name>A0A9N8DY02_9STRA</name>